<evidence type="ECO:0000313" key="3">
    <source>
        <dbReference type="Proteomes" id="UP000037515"/>
    </source>
</evidence>
<reference evidence="3" key="1">
    <citation type="submission" date="2015-08" db="EMBL/GenBank/DDBJ databases">
        <title>Vibrio galatheae sp. nov., a novel member of the Vibrionaceae family isolated from the Solomon Islands.</title>
        <authorList>
            <person name="Giubergia S."/>
            <person name="Machado H."/>
            <person name="Mateiu R.V."/>
            <person name="Gram L."/>
        </authorList>
    </citation>
    <scope>NUCLEOTIDE SEQUENCE [LARGE SCALE GENOMIC DNA]</scope>
    <source>
        <strain evidence="3">DSM 19584</strain>
    </source>
</reference>
<keyword evidence="1" id="KW-0732">Signal</keyword>
<accession>A0A0M0HRY5</accession>
<gene>
    <name evidence="2" type="ORF">AKJ17_03940</name>
</gene>
<comment type="caution">
    <text evidence="2">The sequence shown here is derived from an EMBL/GenBank/DDBJ whole genome shotgun (WGS) entry which is preliminary data.</text>
</comment>
<dbReference type="STRING" id="693.AKJ17_03940"/>
<feature type="signal peptide" evidence="1">
    <location>
        <begin position="1"/>
        <end position="17"/>
    </location>
</feature>
<name>A0A0M0HRY5_VIBNE</name>
<dbReference type="Proteomes" id="UP000037515">
    <property type="component" value="Unassembled WGS sequence"/>
</dbReference>
<dbReference type="EMBL" id="LHPJ01000004">
    <property type="protein sequence ID" value="KOO04826.1"/>
    <property type="molecule type" value="Genomic_DNA"/>
</dbReference>
<evidence type="ECO:0000313" key="2">
    <source>
        <dbReference type="EMBL" id="KOO04826.1"/>
    </source>
</evidence>
<feature type="chain" id="PRO_5005600200" evidence="1">
    <location>
        <begin position="18"/>
        <end position="169"/>
    </location>
</feature>
<dbReference type="OrthoDB" id="9157438at2"/>
<keyword evidence="3" id="KW-1185">Reference proteome</keyword>
<sequence>MKKLLLSLLLMSNAVWANPTVFGLTIGETSVDQLKSKYTVNHTGTNKYSHGDMYNISRDQINFEGISDVTTVFDTSGKLVAVLTELPKNKFDYLHGVLGNKYQLVSQKVPFVGNKSATYKDGQTEITLNAPHMSFQLSMNYIHSDLMKAFNNQSKKEKQQKEQRESSML</sequence>
<dbReference type="AlphaFoldDB" id="A0A0M0HRY5"/>
<dbReference type="PATRIC" id="fig|693.5.peg.795"/>
<protein>
    <submittedName>
        <fullName evidence="2">Uncharacterized protein</fullName>
    </submittedName>
</protein>
<proteinExistence type="predicted"/>
<evidence type="ECO:0000256" key="1">
    <source>
        <dbReference type="SAM" id="SignalP"/>
    </source>
</evidence>
<dbReference type="RefSeq" id="WP_053394484.1">
    <property type="nucleotide sequence ID" value="NZ_LHPJ01000004.1"/>
</dbReference>
<organism evidence="2 3">
    <name type="scientific">Vibrio nereis</name>
    <dbReference type="NCBI Taxonomy" id="693"/>
    <lineage>
        <taxon>Bacteria</taxon>
        <taxon>Pseudomonadati</taxon>
        <taxon>Pseudomonadota</taxon>
        <taxon>Gammaproteobacteria</taxon>
        <taxon>Vibrionales</taxon>
        <taxon>Vibrionaceae</taxon>
        <taxon>Vibrio</taxon>
    </lineage>
</organism>